<dbReference type="InterPro" id="IPR036188">
    <property type="entry name" value="FAD/NAD-bd_sf"/>
</dbReference>
<keyword evidence="5" id="KW-1185">Reference proteome</keyword>
<proteinExistence type="inferred from homology"/>
<organism evidence="4 5">
    <name type="scientific">Mycena albidolilacea</name>
    <dbReference type="NCBI Taxonomy" id="1033008"/>
    <lineage>
        <taxon>Eukaryota</taxon>
        <taxon>Fungi</taxon>
        <taxon>Dikarya</taxon>
        <taxon>Basidiomycota</taxon>
        <taxon>Agaricomycotina</taxon>
        <taxon>Agaricomycetes</taxon>
        <taxon>Agaricomycetidae</taxon>
        <taxon>Agaricales</taxon>
        <taxon>Marasmiineae</taxon>
        <taxon>Mycenaceae</taxon>
        <taxon>Mycena</taxon>
    </lineage>
</organism>
<dbReference type="Proteomes" id="UP001218218">
    <property type="component" value="Unassembled WGS sequence"/>
</dbReference>
<evidence type="ECO:0000259" key="3">
    <source>
        <dbReference type="Pfam" id="PF05199"/>
    </source>
</evidence>
<dbReference type="PANTHER" id="PTHR11552">
    <property type="entry name" value="GLUCOSE-METHANOL-CHOLINE GMC OXIDOREDUCTASE"/>
    <property type="match status" value="1"/>
</dbReference>
<dbReference type="Pfam" id="PF05199">
    <property type="entry name" value="GMC_oxred_C"/>
    <property type="match status" value="1"/>
</dbReference>
<evidence type="ECO:0000313" key="4">
    <source>
        <dbReference type="EMBL" id="KAJ7362644.1"/>
    </source>
</evidence>
<feature type="domain" description="Glucose-methanol-choline oxidoreductase C-terminal" evidence="3">
    <location>
        <begin position="1"/>
        <end position="39"/>
    </location>
</feature>
<accession>A0AAD7AN96</accession>
<comment type="cofactor">
    <cofactor evidence="1">
        <name>FAD</name>
        <dbReference type="ChEBI" id="CHEBI:57692"/>
    </cofactor>
</comment>
<evidence type="ECO:0000256" key="1">
    <source>
        <dbReference type="ARBA" id="ARBA00001974"/>
    </source>
</evidence>
<dbReference type="EMBL" id="JARIHO010000004">
    <property type="protein sequence ID" value="KAJ7362644.1"/>
    <property type="molecule type" value="Genomic_DNA"/>
</dbReference>
<dbReference type="SUPFAM" id="SSF51905">
    <property type="entry name" value="FAD/NAD(P)-binding domain"/>
    <property type="match status" value="1"/>
</dbReference>
<comment type="similarity">
    <text evidence="2">Belongs to the GMC oxidoreductase family.</text>
</comment>
<dbReference type="GO" id="GO:0016614">
    <property type="term" value="F:oxidoreductase activity, acting on CH-OH group of donors"/>
    <property type="evidence" value="ECO:0007669"/>
    <property type="project" value="InterPro"/>
</dbReference>
<name>A0AAD7AN96_9AGAR</name>
<evidence type="ECO:0000313" key="5">
    <source>
        <dbReference type="Proteomes" id="UP001218218"/>
    </source>
</evidence>
<dbReference type="InterPro" id="IPR007867">
    <property type="entry name" value="GMC_OxRtase_C"/>
</dbReference>
<dbReference type="GO" id="GO:0050660">
    <property type="term" value="F:flavin adenine dinucleotide binding"/>
    <property type="evidence" value="ECO:0007669"/>
    <property type="project" value="InterPro"/>
</dbReference>
<dbReference type="AlphaFoldDB" id="A0AAD7AN96"/>
<reference evidence="4" key="1">
    <citation type="submission" date="2023-03" db="EMBL/GenBank/DDBJ databases">
        <title>Massive genome expansion in bonnet fungi (Mycena s.s.) driven by repeated elements and novel gene families across ecological guilds.</title>
        <authorList>
            <consortium name="Lawrence Berkeley National Laboratory"/>
            <person name="Harder C.B."/>
            <person name="Miyauchi S."/>
            <person name="Viragh M."/>
            <person name="Kuo A."/>
            <person name="Thoen E."/>
            <person name="Andreopoulos B."/>
            <person name="Lu D."/>
            <person name="Skrede I."/>
            <person name="Drula E."/>
            <person name="Henrissat B."/>
            <person name="Morin E."/>
            <person name="Kohler A."/>
            <person name="Barry K."/>
            <person name="LaButti K."/>
            <person name="Morin E."/>
            <person name="Salamov A."/>
            <person name="Lipzen A."/>
            <person name="Mereny Z."/>
            <person name="Hegedus B."/>
            <person name="Baldrian P."/>
            <person name="Stursova M."/>
            <person name="Weitz H."/>
            <person name="Taylor A."/>
            <person name="Grigoriev I.V."/>
            <person name="Nagy L.G."/>
            <person name="Martin F."/>
            <person name="Kauserud H."/>
        </authorList>
    </citation>
    <scope>NUCLEOTIDE SEQUENCE</scope>
    <source>
        <strain evidence="4">CBHHK002</strain>
    </source>
</reference>
<gene>
    <name evidence="4" type="ORF">DFH08DRAFT_683711</name>
</gene>
<comment type="caution">
    <text evidence="4">The sequence shown here is derived from an EMBL/GenBank/DDBJ whole genome shotgun (WGS) entry which is preliminary data.</text>
</comment>
<dbReference type="PANTHER" id="PTHR11552:SF147">
    <property type="entry name" value="CHOLINE DEHYDROGENASE, MITOCHONDRIAL"/>
    <property type="match status" value="1"/>
</dbReference>
<evidence type="ECO:0000256" key="2">
    <source>
        <dbReference type="ARBA" id="ARBA00010790"/>
    </source>
</evidence>
<feature type="non-terminal residue" evidence="4">
    <location>
        <position position="51"/>
    </location>
</feature>
<dbReference type="Gene3D" id="3.50.50.60">
    <property type="entry name" value="FAD/NAD(P)-binding domain"/>
    <property type="match status" value="1"/>
</dbReference>
<dbReference type="InterPro" id="IPR012132">
    <property type="entry name" value="GMC_OxRdtase"/>
</dbReference>
<protein>
    <recommendedName>
        <fullName evidence="3">Glucose-methanol-choline oxidoreductase C-terminal domain-containing protein</fullName>
    </recommendedName>
</protein>
<sequence length="51" mass="5549">GVVDPDLLIKGAQVLRIIDASVFPRIPSAHTQAATYAVAERAADLIKQMWM</sequence>